<dbReference type="Gene3D" id="3.40.50.720">
    <property type="entry name" value="NAD(P)-binding Rossmann-like Domain"/>
    <property type="match status" value="1"/>
</dbReference>
<protein>
    <submittedName>
        <fullName evidence="2">Molybdopterin/thiamine biosynthesis adenylyltransferase</fullName>
    </submittedName>
</protein>
<dbReference type="RefSeq" id="WP_184974391.1">
    <property type="nucleotide sequence ID" value="NZ_JACHIN010000023.1"/>
</dbReference>
<dbReference type="PANTHER" id="PTHR10953">
    <property type="entry name" value="UBIQUITIN-ACTIVATING ENZYME E1"/>
    <property type="match status" value="1"/>
</dbReference>
<keyword evidence="2" id="KW-0548">Nucleotidyltransferase</keyword>
<dbReference type="Proteomes" id="UP000568380">
    <property type="component" value="Unassembled WGS sequence"/>
</dbReference>
<dbReference type="GO" id="GO:0016779">
    <property type="term" value="F:nucleotidyltransferase activity"/>
    <property type="evidence" value="ECO:0007669"/>
    <property type="project" value="UniProtKB-KW"/>
</dbReference>
<organism evidence="2 3">
    <name type="scientific">Nonomuraea endophytica</name>
    <dbReference type="NCBI Taxonomy" id="714136"/>
    <lineage>
        <taxon>Bacteria</taxon>
        <taxon>Bacillati</taxon>
        <taxon>Actinomycetota</taxon>
        <taxon>Actinomycetes</taxon>
        <taxon>Streptosporangiales</taxon>
        <taxon>Streptosporangiaceae</taxon>
        <taxon>Nonomuraea</taxon>
    </lineage>
</organism>
<reference evidence="2 3" key="1">
    <citation type="submission" date="2020-08" db="EMBL/GenBank/DDBJ databases">
        <title>Genomic Encyclopedia of Type Strains, Phase IV (KMG-IV): sequencing the most valuable type-strain genomes for metagenomic binning, comparative biology and taxonomic classification.</title>
        <authorList>
            <person name="Goeker M."/>
        </authorList>
    </citation>
    <scope>NUCLEOTIDE SEQUENCE [LARGE SCALE GENOMIC DNA]</scope>
    <source>
        <strain evidence="2 3">DSM 45385</strain>
    </source>
</reference>
<name>A0A7W8EKM9_9ACTN</name>
<feature type="domain" description="THIF-type NAD/FAD binding fold" evidence="1">
    <location>
        <begin position="116"/>
        <end position="355"/>
    </location>
</feature>
<evidence type="ECO:0000313" key="3">
    <source>
        <dbReference type="Proteomes" id="UP000568380"/>
    </source>
</evidence>
<dbReference type="InterPro" id="IPR000594">
    <property type="entry name" value="ThiF_NAD_FAD-bd"/>
</dbReference>
<dbReference type="Pfam" id="PF00899">
    <property type="entry name" value="ThiF"/>
    <property type="match status" value="1"/>
</dbReference>
<keyword evidence="3" id="KW-1185">Reference proteome</keyword>
<dbReference type="AlphaFoldDB" id="A0A7W8EKM9"/>
<dbReference type="PANTHER" id="PTHR10953:SF102">
    <property type="entry name" value="ADENYLYLTRANSFERASE AND SULFURTRANSFERASE MOCS3"/>
    <property type="match status" value="1"/>
</dbReference>
<sequence length="366" mass="38802">MRVVLKECAWESLGEDLVLVHDPREALTLADPGGQVAALLDELAKGPATAAGLSAALRARGVELSEDDVADGLDGLDSLGLLEDAAERWLGDPEADERHFSTMTFLGAFSGLRVSRAEMMRKLRRSHVLVLGAGGGGSSVVQSLAGLGVGKLTIVDRDDVAPRNFARQFLYRHADIGRSKVERAAEWVREYDPAIEVRAVDRWIAGPEDLKDLTDGVDLIAGGLDGEPGAHLWVNEAALRAGIPLVGGGMGRTQLMYCSVDPGTSPCLLCDESDRPDPSSPTSGGVAQRLSQGLQLNNALIGPIAAQMGSLIAYEALRYLTGFEPPRAAGARVMLDLRTGLVPVWEPFPTDPDCPACALAPRRGTP</sequence>
<dbReference type="GO" id="GO:0008641">
    <property type="term" value="F:ubiquitin-like modifier activating enzyme activity"/>
    <property type="evidence" value="ECO:0007669"/>
    <property type="project" value="InterPro"/>
</dbReference>
<dbReference type="EMBL" id="JACHIN010000023">
    <property type="protein sequence ID" value="MBB5084430.1"/>
    <property type="molecule type" value="Genomic_DNA"/>
</dbReference>
<dbReference type="InterPro" id="IPR045886">
    <property type="entry name" value="ThiF/MoeB/HesA"/>
</dbReference>
<dbReference type="GO" id="GO:0005737">
    <property type="term" value="C:cytoplasm"/>
    <property type="evidence" value="ECO:0007669"/>
    <property type="project" value="TreeGrafter"/>
</dbReference>
<proteinExistence type="predicted"/>
<comment type="caution">
    <text evidence="2">The sequence shown here is derived from an EMBL/GenBank/DDBJ whole genome shotgun (WGS) entry which is preliminary data.</text>
</comment>
<evidence type="ECO:0000259" key="1">
    <source>
        <dbReference type="Pfam" id="PF00899"/>
    </source>
</evidence>
<accession>A0A7W8EKM9</accession>
<keyword evidence="2" id="KW-0808">Transferase</keyword>
<gene>
    <name evidence="2" type="ORF">HNR40_009939</name>
</gene>
<evidence type="ECO:0000313" key="2">
    <source>
        <dbReference type="EMBL" id="MBB5084430.1"/>
    </source>
</evidence>
<dbReference type="InterPro" id="IPR035985">
    <property type="entry name" value="Ubiquitin-activating_enz"/>
</dbReference>
<dbReference type="SUPFAM" id="SSF69572">
    <property type="entry name" value="Activating enzymes of the ubiquitin-like proteins"/>
    <property type="match status" value="1"/>
</dbReference>
<dbReference type="GO" id="GO:0004792">
    <property type="term" value="F:thiosulfate-cyanide sulfurtransferase activity"/>
    <property type="evidence" value="ECO:0007669"/>
    <property type="project" value="TreeGrafter"/>
</dbReference>